<protein>
    <recommendedName>
        <fullName evidence="3">DUF3750 domain-containing protein</fullName>
    </recommendedName>
</protein>
<name>A0A1G2G001_9BACT</name>
<dbReference type="Pfam" id="PF12570">
    <property type="entry name" value="DUF3750"/>
    <property type="match status" value="1"/>
</dbReference>
<evidence type="ECO:0000313" key="1">
    <source>
        <dbReference type="EMBL" id="OGZ43626.1"/>
    </source>
</evidence>
<dbReference type="Proteomes" id="UP000177785">
    <property type="component" value="Unassembled WGS sequence"/>
</dbReference>
<evidence type="ECO:0000313" key="2">
    <source>
        <dbReference type="Proteomes" id="UP000177785"/>
    </source>
</evidence>
<dbReference type="AlphaFoldDB" id="A0A1G2G001"/>
<comment type="caution">
    <text evidence="1">The sequence shown here is derived from an EMBL/GenBank/DDBJ whole genome shotgun (WGS) entry which is preliminary data.</text>
</comment>
<evidence type="ECO:0008006" key="3">
    <source>
        <dbReference type="Google" id="ProtNLM"/>
    </source>
</evidence>
<dbReference type="EMBL" id="MHNL01000032">
    <property type="protein sequence ID" value="OGZ43626.1"/>
    <property type="molecule type" value="Genomic_DNA"/>
</dbReference>
<proteinExistence type="predicted"/>
<accession>A0A1G2G001</accession>
<dbReference type="STRING" id="1802115.A2756_04955"/>
<reference evidence="1 2" key="1">
    <citation type="journal article" date="2016" name="Nat. Commun.">
        <title>Thousands of microbial genomes shed light on interconnected biogeochemical processes in an aquifer system.</title>
        <authorList>
            <person name="Anantharaman K."/>
            <person name="Brown C.T."/>
            <person name="Hug L.A."/>
            <person name="Sharon I."/>
            <person name="Castelle C.J."/>
            <person name="Probst A.J."/>
            <person name="Thomas B.C."/>
            <person name="Singh A."/>
            <person name="Wilkins M.J."/>
            <person name="Karaoz U."/>
            <person name="Brodie E.L."/>
            <person name="Williams K.H."/>
            <person name="Hubbard S.S."/>
            <person name="Banfield J.F."/>
        </authorList>
    </citation>
    <scope>NUCLEOTIDE SEQUENCE [LARGE SCALE GENOMIC DNA]</scope>
</reference>
<sequence>MKKDDQNYPGLIDKEQYQVFVFVCPGNLPFNFALHPWFVVNNRGSISRWEVLIQKTMSDTSWGHLHRNFFPPFNGIEIISFSRKYTWKGKLLGKIEGDVAKRIAEYIECSPTTYPYRNKYFLSGPNSNTYVQWVLCNFPEFNVVLPWNSFGKNYNTHN</sequence>
<dbReference type="InterPro" id="IPR022224">
    <property type="entry name" value="DUF3750"/>
</dbReference>
<organism evidence="1 2">
    <name type="scientific">Candidatus Ryanbacteria bacterium RIFCSPHIGHO2_01_FULL_48_27</name>
    <dbReference type="NCBI Taxonomy" id="1802115"/>
    <lineage>
        <taxon>Bacteria</taxon>
        <taxon>Candidatus Ryaniibacteriota</taxon>
    </lineage>
</organism>
<gene>
    <name evidence="1" type="ORF">A2756_04955</name>
</gene>